<comment type="domain">
    <text evidence="5">The RNA gate region regulates mRNA cap recognition to prevent promiscuous mRNA-binding before assembly of eif3d into the full eukaryotic translation initiation factor 3 (eIF-3) complex.</text>
</comment>
<dbReference type="SUPFAM" id="SSF57959">
    <property type="entry name" value="Leucine zipper domain"/>
    <property type="match status" value="1"/>
</dbReference>
<name>A0A0D2I7N0_9EURO</name>
<dbReference type="GO" id="GO:0098808">
    <property type="term" value="F:mRNA cap binding"/>
    <property type="evidence" value="ECO:0007669"/>
    <property type="project" value="UniProtKB-UniRule"/>
</dbReference>
<keyword evidence="1 5" id="KW-0963">Cytoplasm</keyword>
<dbReference type="GO" id="GO:0033290">
    <property type="term" value="C:eukaryotic 48S preinitiation complex"/>
    <property type="evidence" value="ECO:0007669"/>
    <property type="project" value="UniProtKB-UniRule"/>
</dbReference>
<evidence type="ECO:0000256" key="6">
    <source>
        <dbReference type="SAM" id="MobiDB-lite"/>
    </source>
</evidence>
<dbReference type="PANTHER" id="PTHR12399:SF0">
    <property type="entry name" value="EUKARYOTIC TRANSLATION INITIATION FACTOR 3 SUBUNIT D"/>
    <property type="match status" value="1"/>
</dbReference>
<dbReference type="InterPro" id="IPR007783">
    <property type="entry name" value="eIF3d"/>
</dbReference>
<reference evidence="7 8" key="1">
    <citation type="submission" date="2015-01" db="EMBL/GenBank/DDBJ databases">
        <title>The Genome Sequence of Rhinocladiella mackenzie CBS 650.93.</title>
        <authorList>
            <consortium name="The Broad Institute Genomics Platform"/>
            <person name="Cuomo C."/>
            <person name="de Hoog S."/>
            <person name="Gorbushina A."/>
            <person name="Stielow B."/>
            <person name="Teixiera M."/>
            <person name="Abouelleil A."/>
            <person name="Chapman S.B."/>
            <person name="Priest M."/>
            <person name="Young S.K."/>
            <person name="Wortman J."/>
            <person name="Nusbaum C."/>
            <person name="Birren B."/>
        </authorList>
    </citation>
    <scope>NUCLEOTIDE SEQUENCE [LARGE SCALE GENOMIC DNA]</scope>
    <source>
        <strain evidence="7 8">CBS 650.93</strain>
    </source>
</reference>
<evidence type="ECO:0000256" key="3">
    <source>
        <dbReference type="ARBA" id="ARBA00022884"/>
    </source>
</evidence>
<dbReference type="Pfam" id="PF05091">
    <property type="entry name" value="eIF-3_zeta"/>
    <property type="match status" value="1"/>
</dbReference>
<dbReference type="GO" id="GO:0003700">
    <property type="term" value="F:DNA-binding transcription factor activity"/>
    <property type="evidence" value="ECO:0007669"/>
    <property type="project" value="InterPro"/>
</dbReference>
<comment type="function">
    <text evidence="5">mRNA cap-binding component of the eukaryotic translation initiation factor 3 (eIF-3) complex, which is involved in protein synthesis of a specialized repertoire of mRNAs and, together with other initiation factors, stimulates binding of mRNA and methionyl-tRNAi to the 40S ribosome. The eIF-3 complex specifically targets and initiates translation of a subset of mRNAs involved in cell proliferation. In the eIF-3 complex, eif3d specifically recognizes and binds the 7-methylguanosine cap of a subset of mRNAs.</text>
</comment>
<dbReference type="InterPro" id="IPR046347">
    <property type="entry name" value="bZIP_sf"/>
</dbReference>
<dbReference type="EMBL" id="KN847481">
    <property type="protein sequence ID" value="KIX01859.1"/>
    <property type="molecule type" value="Genomic_DNA"/>
</dbReference>
<comment type="subcellular location">
    <subcellularLocation>
        <location evidence="5">Cytoplasm</location>
    </subcellularLocation>
</comment>
<feature type="compositionally biased region" description="Polar residues" evidence="6">
    <location>
        <begin position="724"/>
        <end position="739"/>
    </location>
</feature>
<evidence type="ECO:0000313" key="7">
    <source>
        <dbReference type="EMBL" id="KIX01859.1"/>
    </source>
</evidence>
<dbReference type="Gene3D" id="1.20.5.170">
    <property type="match status" value="1"/>
</dbReference>
<dbReference type="GO" id="GO:0016282">
    <property type="term" value="C:eukaryotic 43S preinitiation complex"/>
    <property type="evidence" value="ECO:0007669"/>
    <property type="project" value="UniProtKB-UniRule"/>
</dbReference>
<evidence type="ECO:0000256" key="5">
    <source>
        <dbReference type="HAMAP-Rule" id="MF_03003"/>
    </source>
</evidence>
<dbReference type="PANTHER" id="PTHR12399">
    <property type="entry name" value="EUKARYOTIC TRANSLATION INITIATION FACTOR 3 SUBUNIT 7"/>
    <property type="match status" value="1"/>
</dbReference>
<accession>A0A0D2I7N0</accession>
<keyword evidence="8" id="KW-1185">Reference proteome</keyword>
<comment type="subunit">
    <text evidence="5">Component of the eukaryotic translation initiation factor 3 (eIF-3) complex.</text>
</comment>
<dbReference type="CDD" id="cd14688">
    <property type="entry name" value="bZIP_YAP"/>
    <property type="match status" value="1"/>
</dbReference>
<proteinExistence type="inferred from homology"/>
<evidence type="ECO:0000313" key="8">
    <source>
        <dbReference type="Proteomes" id="UP000053617"/>
    </source>
</evidence>
<sequence>MGFLKGFGGMQKKTTRDGQPAKRRGPKPDSKPAQTRRQELNRQAQRTHRERKENYIKALELELARLREAFIQEQSARDATIQRQKIILEDHQRENQALREILASRGIPFESELENRKAVIAMRPKREDNSLTPPSMSTLSPPSIGARSVGYQSVGQGPPSTTAGYSPQAYMNGGSMSVSGHSPGTTHHSHSSQGPDIQEIGIKQEQGAIRDMPGIFEREPQLGIDFILQLEQTCRDHEEYLVRRSMDSPDNDEALFSGHALMASCPPPSHIERVPAQNGGLTPTYDHQVPEAEVQILNNLLNLSQTLRGSAIPRGQVTPIMALQSLKGHRNYASLTREDVLGMIESIKSKVRCYGFGAVMEDFELRDALSSIFATKPETYDQLGNDYTTAEIDEMTCLSAVMPGISLADTISQLSVDEEWGPETTSATTLDGVPYAPYSKSDKLGRMADWTQEGKEGRDRGGRQYGRNFRGQYQQIYGAGTSSLFAVQVAEDESSFSVVDNTRTTAKSRGFGRGGVTVFRGRGQRGAVQRGARGIFQRVGQGRTAGQQQGQFYDNRGARGGRGRRFGWRDYDKPQRNRDASVNIRPDWVMKEEIDFNRLTKLNLETSDGEDVDSYGFLYYYDRSYDKAPVKNTERKLLSLERAAYNVTTSADPVIQELAEKDEATIFATSDILSMLMCATRSVYSWDIVILKHGDKIFLDKRPDSSIDLVTVNENAADAPLEADSTNTPSQQQTGVKPDSINTPSNLAMEATMINHNFAFQTVIESANSKVEFPHPNPFYSASDETDPLASKAYKYRRFDLSLERDEEPLHLIVRTELDAAVKNNISGDDQYLVIKALNEFDHKAQGSGGALDWRTKLTSQRGAVVATEMKNNSCKLARWTTQAILARADQMKLGFVSRTNPKSAASHVILGVVGYKPREFALQMNLGFSNGWGIVRTIVDLVRGMGEGEEGEQGGDKKYVLVKDPNKPVIRLYEVPLNTFDDDDDEMTGTATTDGNQEGDEE</sequence>
<protein>
    <recommendedName>
        <fullName evidence="5">Eukaryotic translation initiation factor 3 subunit D</fullName>
        <shortName evidence="5">eIF3d</shortName>
    </recommendedName>
</protein>
<feature type="region of interest" description="RNA gate" evidence="5">
    <location>
        <begin position="706"/>
        <end position="720"/>
    </location>
</feature>
<feature type="region of interest" description="Disordered" evidence="6">
    <location>
        <begin position="1"/>
        <end position="51"/>
    </location>
</feature>
<dbReference type="GO" id="GO:0003743">
    <property type="term" value="F:translation initiation factor activity"/>
    <property type="evidence" value="ECO:0007669"/>
    <property type="project" value="UniProtKB-UniRule"/>
</dbReference>
<dbReference type="GeneID" id="25297657"/>
<dbReference type="AlphaFoldDB" id="A0A0D2I7N0"/>
<feature type="region of interest" description="Disordered" evidence="6">
    <location>
        <begin position="980"/>
        <end position="1003"/>
    </location>
</feature>
<keyword evidence="4 5" id="KW-0648">Protein biosynthesis</keyword>
<organism evidence="7 8">
    <name type="scientific">Rhinocladiella mackenziei CBS 650.93</name>
    <dbReference type="NCBI Taxonomy" id="1442369"/>
    <lineage>
        <taxon>Eukaryota</taxon>
        <taxon>Fungi</taxon>
        <taxon>Dikarya</taxon>
        <taxon>Ascomycota</taxon>
        <taxon>Pezizomycotina</taxon>
        <taxon>Eurotiomycetes</taxon>
        <taxon>Chaetothyriomycetidae</taxon>
        <taxon>Chaetothyriales</taxon>
        <taxon>Herpotrichiellaceae</taxon>
        <taxon>Rhinocladiella</taxon>
    </lineage>
</organism>
<dbReference type="VEuPathDB" id="FungiDB:Z518_09586"/>
<dbReference type="HOGENOM" id="CLU_009873_0_0_1"/>
<keyword evidence="2 5" id="KW-0396">Initiation factor</keyword>
<dbReference type="GO" id="GO:0001732">
    <property type="term" value="P:formation of cytoplasmic translation initiation complex"/>
    <property type="evidence" value="ECO:0007669"/>
    <property type="project" value="UniProtKB-UniRule"/>
</dbReference>
<evidence type="ECO:0000256" key="4">
    <source>
        <dbReference type="ARBA" id="ARBA00022917"/>
    </source>
</evidence>
<feature type="region of interest" description="Disordered" evidence="6">
    <location>
        <begin position="171"/>
        <end position="195"/>
    </location>
</feature>
<keyword evidence="3" id="KW-0694">RNA-binding</keyword>
<comment type="similarity">
    <text evidence="5">Belongs to the eIF-3 subunit D family.</text>
</comment>
<evidence type="ECO:0000256" key="2">
    <source>
        <dbReference type="ARBA" id="ARBA00022540"/>
    </source>
</evidence>
<evidence type="ECO:0000256" key="1">
    <source>
        <dbReference type="ARBA" id="ARBA00022490"/>
    </source>
</evidence>
<gene>
    <name evidence="7" type="ORF">Z518_09586</name>
</gene>
<dbReference type="HAMAP" id="MF_03003">
    <property type="entry name" value="eIF3d"/>
    <property type="match status" value="1"/>
</dbReference>
<dbReference type="GO" id="GO:0005852">
    <property type="term" value="C:eukaryotic translation initiation factor 3 complex"/>
    <property type="evidence" value="ECO:0007669"/>
    <property type="project" value="UniProtKB-UniRule"/>
</dbReference>
<dbReference type="Proteomes" id="UP000053617">
    <property type="component" value="Unassembled WGS sequence"/>
</dbReference>
<feature type="compositionally biased region" description="Low complexity" evidence="6">
    <location>
        <begin position="177"/>
        <end position="186"/>
    </location>
</feature>
<dbReference type="OrthoDB" id="16538at2759"/>
<feature type="compositionally biased region" description="Basic and acidic residues" evidence="6">
    <location>
        <begin position="14"/>
        <end position="40"/>
    </location>
</feature>
<dbReference type="RefSeq" id="XP_013268995.1">
    <property type="nucleotide sequence ID" value="XM_013413541.1"/>
</dbReference>
<dbReference type="STRING" id="1442369.A0A0D2I7N0"/>
<dbReference type="GO" id="GO:0002191">
    <property type="term" value="P:cap-dependent translational initiation"/>
    <property type="evidence" value="ECO:0007669"/>
    <property type="project" value="UniProtKB-UniRule"/>
</dbReference>
<feature type="region of interest" description="Disordered" evidence="6">
    <location>
        <begin position="718"/>
        <end position="739"/>
    </location>
</feature>